<dbReference type="AlphaFoldDB" id="A0A0F7JX11"/>
<dbReference type="EMBL" id="CP011412">
    <property type="protein sequence ID" value="AKH19133.1"/>
    <property type="molecule type" value="Genomic_DNA"/>
</dbReference>
<organism evidence="1 2">
    <name type="scientific">Sedimenticola thiotaurini</name>
    <dbReference type="NCBI Taxonomy" id="1543721"/>
    <lineage>
        <taxon>Bacteria</taxon>
        <taxon>Pseudomonadati</taxon>
        <taxon>Pseudomonadota</taxon>
        <taxon>Gammaproteobacteria</taxon>
        <taxon>Chromatiales</taxon>
        <taxon>Sedimenticolaceae</taxon>
        <taxon>Sedimenticola</taxon>
    </lineage>
</organism>
<dbReference type="OrthoDB" id="5694518at2"/>
<protein>
    <submittedName>
        <fullName evidence="1">Uncharacterized protein</fullName>
    </submittedName>
</protein>
<dbReference type="Proteomes" id="UP000034410">
    <property type="component" value="Chromosome"/>
</dbReference>
<dbReference type="KEGG" id="seds:AAY24_00875"/>
<name>A0A0F7JX11_9GAMM</name>
<evidence type="ECO:0000313" key="2">
    <source>
        <dbReference type="Proteomes" id="UP000034410"/>
    </source>
</evidence>
<reference evidence="1 2" key="1">
    <citation type="journal article" date="2015" name="Genome Announc.">
        <title>Complete Genome Sequence of Sedimenticola thiotaurini Strain SIP-G1, a Polyphosphate- and Polyhydroxyalkanoate-Accumulating Sulfur-Oxidizing Gammaproteobacterium Isolated from Salt Marsh Sediments.</title>
        <authorList>
            <person name="Flood B.E."/>
            <person name="Jones D.S."/>
            <person name="Bailey J.V."/>
        </authorList>
    </citation>
    <scope>NUCLEOTIDE SEQUENCE [LARGE SCALE GENOMIC DNA]</scope>
    <source>
        <strain evidence="1 2">SIP-G1</strain>
    </source>
</reference>
<sequence length="663" mass="74451">MVSLSLILCCLQTQAADDIALQFQHPPKGKPVSYFSVEIGGYDVTQFAHFSDTGVTVTVESDLEPGNYEAYVVAYYEDGEVETLTETMLSIAPKSHTQWSINSTLSTQYRVDEDDQADYSNSDHWQSNAAIDGALTYQNGNARVDARIQAIYDSMQQGHVPENQWQLADYQATLSHDGDQYSTGIQVGNNSVEQESLLFSGYQRRSINLFSKRHDDRFKASLFGAVSETTNSAGEDLFWTDEQQNQTVGGTLSFSPISNHPERLIIGASYVDGKGTSAGSGFTVIDSDTVYGGHSWGLSLDSIWMNRALWLHWESAASDFDSDGLEYGDDTLNDNASKFLVQLNSGEAMPTLGLDYWQLNLQRQRVGEYFYSIANLALPGDLISHQATFSGGAGSLSFNADLQQQETNESDRSDRATRKMDYRGLDLYYTPTVDTGQGVWSTLGAPSLNAYYHFTKNTQRDGDQLLSGMDIDNTQQEYSIGFTLSHDTWNWGLSYARVDVEDRSEAVMQNAVEIYTPLGDTTNHMTTFQLGWYPNSRFSITPQLQWNRYREKRNGNEQETLNAGFDTQIGLIPRKLTMNLNYFYGRFDNQYGNPVYLDSRQDTHTGNLQLSWKAIEAQSRKPGLDLFLKGSYGRQEDSINTSDYENWQILMGFSVYWSGNNEG</sequence>
<gene>
    <name evidence="1" type="ORF">AAY24_00875</name>
</gene>
<keyword evidence="2" id="KW-1185">Reference proteome</keyword>
<evidence type="ECO:0000313" key="1">
    <source>
        <dbReference type="EMBL" id="AKH19133.1"/>
    </source>
</evidence>
<accession>A0A0F7JX11</accession>
<proteinExistence type="predicted"/>